<dbReference type="InterPro" id="IPR058257">
    <property type="entry name" value="CorA-like_dom"/>
</dbReference>
<protein>
    <recommendedName>
        <fullName evidence="2">CorA-like transporter domain-containing protein</fullName>
    </recommendedName>
</protein>
<feature type="transmembrane region" description="Helical" evidence="1">
    <location>
        <begin position="599"/>
        <end position="624"/>
    </location>
</feature>
<evidence type="ECO:0000259" key="2">
    <source>
        <dbReference type="Pfam" id="PF26616"/>
    </source>
</evidence>
<evidence type="ECO:0000313" key="4">
    <source>
        <dbReference type="Proteomes" id="UP001600888"/>
    </source>
</evidence>
<organism evidence="3 4">
    <name type="scientific">Diaporthe vaccinii</name>
    <dbReference type="NCBI Taxonomy" id="105482"/>
    <lineage>
        <taxon>Eukaryota</taxon>
        <taxon>Fungi</taxon>
        <taxon>Dikarya</taxon>
        <taxon>Ascomycota</taxon>
        <taxon>Pezizomycotina</taxon>
        <taxon>Sordariomycetes</taxon>
        <taxon>Sordariomycetidae</taxon>
        <taxon>Diaporthales</taxon>
        <taxon>Diaporthaceae</taxon>
        <taxon>Diaporthe</taxon>
        <taxon>Diaporthe eres species complex</taxon>
    </lineage>
</organism>
<dbReference type="Proteomes" id="UP001600888">
    <property type="component" value="Unassembled WGS sequence"/>
</dbReference>
<comment type="caution">
    <text evidence="3">The sequence shown here is derived from an EMBL/GenBank/DDBJ whole genome shotgun (WGS) entry which is preliminary data.</text>
</comment>
<reference evidence="3 4" key="1">
    <citation type="submission" date="2024-03" db="EMBL/GenBank/DDBJ databases">
        <title>A high-quality draft genome sequence of Diaporthe vaccinii, a causative agent of upright dieback and viscid rot disease in cranberry plants.</title>
        <authorList>
            <person name="Sarrasin M."/>
            <person name="Lang B.F."/>
            <person name="Burger G."/>
        </authorList>
    </citation>
    <scope>NUCLEOTIDE SEQUENCE [LARGE SCALE GENOMIC DNA]</scope>
    <source>
        <strain evidence="3 4">IS7</strain>
    </source>
</reference>
<dbReference type="EMBL" id="JBAWTH010000001">
    <property type="protein sequence ID" value="KAL2293261.1"/>
    <property type="molecule type" value="Genomic_DNA"/>
</dbReference>
<keyword evidence="1" id="KW-0812">Transmembrane</keyword>
<dbReference type="Pfam" id="PF26616">
    <property type="entry name" value="CorA-like"/>
    <property type="match status" value="1"/>
</dbReference>
<evidence type="ECO:0000256" key="1">
    <source>
        <dbReference type="SAM" id="Phobius"/>
    </source>
</evidence>
<sequence length="643" mass="73159">MAINMYDQLVEACREAETWPLNLLHKQQLNGVLYNYQQRLHADENRLLDRKQASVEFWEAPFGAEKFQGKSVKSIEELVQHFHEHIYHRVKDPRSRHVFISAPHSWAALRCTPQMLRYLCTYEQVSPILIDVLTSFGKQKAPLGFHSASFCQDDLTKPSQSALVEIPEFGRSGWELRHCYKLHGLETSSPNSKAKWSMRQTAIYHSFDMENGRAMWLAVKANNEIRDRIKEGTEYLEAMRASNSSSPGSSFVACLTTHLIAFDWCTEGWRFHLGDIESDVREILVKVKSTPLEPLGDELNFTPRLITAATMPSLRDREGSMVSRQNTLQAHEGPMQAFNVTKAGITNLCKAMKGIVPEAEAEKTRETNLPLDAQADQRERISNHLEKLKGFSLAEFQRLNFFTGKLQEEKLAINLNIGVLRSTREYYRQRYQSAQFPSAIKDCSESCGSFEHFIQRVTSLEKDLEADTARIEALILLIEDGKRLYDTILQSYNMEINKLFTLSGHGISERMEDSSMRMEKVTDSMLEIARATARDSASMSVITFVTLVLLPGTFLGVRLVTSRMRSSTDSLTSNQTFFSTPIIDTPQDNAQSWEINPGALVLFIEICVPMTVLVMLIWTVYMAISRRRRLGPRREGSLGEGIC</sequence>
<feature type="transmembrane region" description="Helical" evidence="1">
    <location>
        <begin position="540"/>
        <end position="561"/>
    </location>
</feature>
<keyword evidence="1" id="KW-1133">Transmembrane helix</keyword>
<proteinExistence type="predicted"/>
<evidence type="ECO:0000313" key="3">
    <source>
        <dbReference type="EMBL" id="KAL2293261.1"/>
    </source>
</evidence>
<feature type="domain" description="CorA-like transporter" evidence="2">
    <location>
        <begin position="11"/>
        <end position="287"/>
    </location>
</feature>
<keyword evidence="1" id="KW-0472">Membrane</keyword>
<keyword evidence="4" id="KW-1185">Reference proteome</keyword>
<name>A0ABR4FFK7_9PEZI</name>
<accession>A0ABR4FFK7</accession>
<gene>
    <name evidence="3" type="ORF">FJTKL_05208</name>
</gene>